<evidence type="ECO:0000256" key="6">
    <source>
        <dbReference type="ARBA" id="ARBA00026106"/>
    </source>
</evidence>
<protein>
    <recommendedName>
        <fullName evidence="6">alanine transaminase</fullName>
        <ecNumber evidence="6">2.6.1.2</ecNumber>
    </recommendedName>
</protein>
<gene>
    <name evidence="8" type="ORF">H7849_11985</name>
</gene>
<dbReference type="KEGG" id="adin:H7849_11985"/>
<keyword evidence="4 8" id="KW-0808">Transferase</keyword>
<keyword evidence="5" id="KW-0663">Pyridoxal phosphate</keyword>
<dbReference type="Gene3D" id="3.90.1150.10">
    <property type="entry name" value="Aspartate Aminotransferase, domain 1"/>
    <property type="match status" value="1"/>
</dbReference>
<dbReference type="InterPro" id="IPR015421">
    <property type="entry name" value="PyrdxlP-dep_Trfase_major"/>
</dbReference>
<sequence>MPFSARTNWETTETDLARALRERRESGQPICDLTASNPTHSGFTYDEAAILAPLATPEALIYDPNPQGILKAREAVSAYYKSHGATVDPAQIFLTTSTSEAYSYVFRLLCDPGDEILIAQPSYPLFDFLAALDDVKLTPYALFYDHGWHLDMEAVRRRITPCTRAIALVHPNNPTGHFTKQNERAQLESLCAEHNLALIIDEVFLDYAFDPTRAESFSTGPHPALTFVLSGLSKIAGLPQMKAAWVSVFGPSVFGPNKALKQSLTSLEVIADTFLSMNAPIQHALPHWLAHRRAIQQQISERTASNLATLDALLAEQTMITRLEVEAGWYAILRIPAIRRDEEVAIDLIRNAGVSTHPGYFFGLPGEGWLVVSLLAPKTDLKTGLTAIIRTYPE</sequence>
<name>A0A7G8BPS6_9BACT</name>
<dbReference type="PANTHER" id="PTHR43488">
    <property type="entry name" value="GLUTAMATE-PYRUVATE AMINOTRANSFERASE ALAA"/>
    <property type="match status" value="1"/>
</dbReference>
<keyword evidence="9" id="KW-1185">Reference proteome</keyword>
<dbReference type="EMBL" id="CP060394">
    <property type="protein sequence ID" value="QNI34546.1"/>
    <property type="molecule type" value="Genomic_DNA"/>
</dbReference>
<proteinExistence type="inferred from homology"/>
<evidence type="ECO:0000313" key="9">
    <source>
        <dbReference type="Proteomes" id="UP000515312"/>
    </source>
</evidence>
<feature type="domain" description="Aminotransferase class I/classII large" evidence="7">
    <location>
        <begin position="64"/>
        <end position="379"/>
    </location>
</feature>
<reference evidence="8 9" key="1">
    <citation type="submission" date="2020-08" db="EMBL/GenBank/DDBJ databases">
        <title>Edaphobacter telluris sp. nov. and Acidobacterium dinghuensis sp. nov., two acidobacteria isolated from forest soil.</title>
        <authorList>
            <person name="Fu J."/>
            <person name="Qiu L."/>
        </authorList>
    </citation>
    <scope>NUCLEOTIDE SEQUENCE [LARGE SCALE GENOMIC DNA]</scope>
    <source>
        <strain evidence="8">4Y35</strain>
    </source>
</reference>
<dbReference type="InterPro" id="IPR051926">
    <property type="entry name" value="Ala_Aminotransferase"/>
</dbReference>
<evidence type="ECO:0000259" key="7">
    <source>
        <dbReference type="Pfam" id="PF00155"/>
    </source>
</evidence>
<dbReference type="InterPro" id="IPR015424">
    <property type="entry name" value="PyrdxlP-dep_Trfase"/>
</dbReference>
<evidence type="ECO:0000256" key="3">
    <source>
        <dbReference type="ARBA" id="ARBA00022576"/>
    </source>
</evidence>
<dbReference type="CDD" id="cd00609">
    <property type="entry name" value="AAT_like"/>
    <property type="match status" value="1"/>
</dbReference>
<comment type="similarity">
    <text evidence="2">Belongs to the class-I pyridoxal-phosphate-dependent aminotransferase family.</text>
</comment>
<organism evidence="8 9">
    <name type="scientific">Alloacidobacterium dinghuense</name>
    <dbReference type="NCBI Taxonomy" id="2763107"/>
    <lineage>
        <taxon>Bacteria</taxon>
        <taxon>Pseudomonadati</taxon>
        <taxon>Acidobacteriota</taxon>
        <taxon>Terriglobia</taxon>
        <taxon>Terriglobales</taxon>
        <taxon>Acidobacteriaceae</taxon>
        <taxon>Alloacidobacterium</taxon>
    </lineage>
</organism>
<evidence type="ECO:0000256" key="2">
    <source>
        <dbReference type="ARBA" id="ARBA00007441"/>
    </source>
</evidence>
<dbReference type="EC" id="2.6.1.2" evidence="6"/>
<dbReference type="Proteomes" id="UP000515312">
    <property type="component" value="Chromosome"/>
</dbReference>
<dbReference type="GO" id="GO:0004021">
    <property type="term" value="F:L-alanine:2-oxoglutarate aminotransferase activity"/>
    <property type="evidence" value="ECO:0007669"/>
    <property type="project" value="UniProtKB-EC"/>
</dbReference>
<accession>A0A7G8BPS6</accession>
<dbReference type="Pfam" id="PF00155">
    <property type="entry name" value="Aminotran_1_2"/>
    <property type="match status" value="1"/>
</dbReference>
<dbReference type="RefSeq" id="WP_186746792.1">
    <property type="nucleotide sequence ID" value="NZ_CP060394.1"/>
</dbReference>
<evidence type="ECO:0000256" key="4">
    <source>
        <dbReference type="ARBA" id="ARBA00022679"/>
    </source>
</evidence>
<dbReference type="GO" id="GO:0030170">
    <property type="term" value="F:pyridoxal phosphate binding"/>
    <property type="evidence" value="ECO:0007669"/>
    <property type="project" value="InterPro"/>
</dbReference>
<dbReference type="InterPro" id="IPR004839">
    <property type="entry name" value="Aminotransferase_I/II_large"/>
</dbReference>
<keyword evidence="3 8" id="KW-0032">Aminotransferase</keyword>
<evidence type="ECO:0000256" key="1">
    <source>
        <dbReference type="ARBA" id="ARBA00001933"/>
    </source>
</evidence>
<dbReference type="InterPro" id="IPR015422">
    <property type="entry name" value="PyrdxlP-dep_Trfase_small"/>
</dbReference>
<dbReference type="SUPFAM" id="SSF53383">
    <property type="entry name" value="PLP-dependent transferases"/>
    <property type="match status" value="1"/>
</dbReference>
<evidence type="ECO:0000256" key="5">
    <source>
        <dbReference type="ARBA" id="ARBA00022898"/>
    </source>
</evidence>
<dbReference type="Gene3D" id="3.40.640.10">
    <property type="entry name" value="Type I PLP-dependent aspartate aminotransferase-like (Major domain)"/>
    <property type="match status" value="1"/>
</dbReference>
<evidence type="ECO:0000313" key="8">
    <source>
        <dbReference type="EMBL" id="QNI34546.1"/>
    </source>
</evidence>
<dbReference type="AlphaFoldDB" id="A0A7G8BPS6"/>
<comment type="cofactor">
    <cofactor evidence="1">
        <name>pyridoxal 5'-phosphate</name>
        <dbReference type="ChEBI" id="CHEBI:597326"/>
    </cofactor>
</comment>
<dbReference type="PANTHER" id="PTHR43488:SF2">
    <property type="entry name" value="GLUTAMATE-PYRUVATE AMINOTRANSFERASE ALAA"/>
    <property type="match status" value="1"/>
</dbReference>